<reference evidence="1 2" key="1">
    <citation type="submission" date="2024-01" db="EMBL/GenBank/DDBJ databases">
        <title>The genomes of 5 underutilized Papilionoideae crops provide insights into root nodulation and disease resistance.</title>
        <authorList>
            <person name="Yuan L."/>
        </authorList>
    </citation>
    <scope>NUCLEOTIDE SEQUENCE [LARGE SCALE GENOMIC DNA]</scope>
    <source>
        <strain evidence="1">LY-2023</strain>
        <tissue evidence="1">Leaf</tissue>
    </source>
</reference>
<protein>
    <submittedName>
        <fullName evidence="1">Uncharacterized protein</fullName>
    </submittedName>
</protein>
<dbReference type="AlphaFoldDB" id="A0AAN9I3X9"/>
<proteinExistence type="predicted"/>
<comment type="caution">
    <text evidence="1">The sequence shown here is derived from an EMBL/GenBank/DDBJ whole genome shotgun (WGS) entry which is preliminary data.</text>
</comment>
<keyword evidence="2" id="KW-1185">Reference proteome</keyword>
<organism evidence="1 2">
    <name type="scientific">Clitoria ternatea</name>
    <name type="common">Butterfly pea</name>
    <dbReference type="NCBI Taxonomy" id="43366"/>
    <lineage>
        <taxon>Eukaryota</taxon>
        <taxon>Viridiplantae</taxon>
        <taxon>Streptophyta</taxon>
        <taxon>Embryophyta</taxon>
        <taxon>Tracheophyta</taxon>
        <taxon>Spermatophyta</taxon>
        <taxon>Magnoliopsida</taxon>
        <taxon>eudicotyledons</taxon>
        <taxon>Gunneridae</taxon>
        <taxon>Pentapetalae</taxon>
        <taxon>rosids</taxon>
        <taxon>fabids</taxon>
        <taxon>Fabales</taxon>
        <taxon>Fabaceae</taxon>
        <taxon>Papilionoideae</taxon>
        <taxon>50 kb inversion clade</taxon>
        <taxon>NPAAA clade</taxon>
        <taxon>indigoferoid/millettioid clade</taxon>
        <taxon>Phaseoleae</taxon>
        <taxon>Clitoria</taxon>
    </lineage>
</organism>
<name>A0AAN9I3X9_CLITE</name>
<accession>A0AAN9I3X9</accession>
<evidence type="ECO:0000313" key="2">
    <source>
        <dbReference type="Proteomes" id="UP001359559"/>
    </source>
</evidence>
<sequence length="107" mass="12477">MSIKFELLFELLFRLYILQKREHTGSQITTHHFRSTARELIRSGAMLEIIGDGRDVNLIFDQWLHEDGNLEDFTLTRLDEGLANLKEGDIVDMHGNWDIQRGAQYSD</sequence>
<evidence type="ECO:0000313" key="1">
    <source>
        <dbReference type="EMBL" id="KAK7262735.1"/>
    </source>
</evidence>
<gene>
    <name evidence="1" type="ORF">RJT34_30315</name>
</gene>
<dbReference type="EMBL" id="JAYKXN010000008">
    <property type="protein sequence ID" value="KAK7262735.1"/>
    <property type="molecule type" value="Genomic_DNA"/>
</dbReference>
<dbReference type="Proteomes" id="UP001359559">
    <property type="component" value="Unassembled WGS sequence"/>
</dbReference>